<dbReference type="Pfam" id="PF13279">
    <property type="entry name" value="4HBT_2"/>
    <property type="match status" value="1"/>
</dbReference>
<dbReference type="Gene3D" id="3.10.129.10">
    <property type="entry name" value="Hotdog Thioesterase"/>
    <property type="match status" value="1"/>
</dbReference>
<evidence type="ECO:0000313" key="4">
    <source>
        <dbReference type="Proteomes" id="UP001387100"/>
    </source>
</evidence>
<proteinExistence type="inferred from homology"/>
<dbReference type="InterPro" id="IPR050563">
    <property type="entry name" value="4-hydroxybenzoyl-CoA_TE"/>
</dbReference>
<dbReference type="PANTHER" id="PTHR31793:SF27">
    <property type="entry name" value="NOVEL THIOESTERASE SUPERFAMILY DOMAIN AND SAPOSIN A-TYPE DOMAIN CONTAINING PROTEIN (0610012H03RIK)"/>
    <property type="match status" value="1"/>
</dbReference>
<dbReference type="InterPro" id="IPR029069">
    <property type="entry name" value="HotDog_dom_sf"/>
</dbReference>
<dbReference type="Proteomes" id="UP001387100">
    <property type="component" value="Unassembled WGS sequence"/>
</dbReference>
<dbReference type="PANTHER" id="PTHR31793">
    <property type="entry name" value="4-HYDROXYBENZOYL-COA THIOESTERASE FAMILY MEMBER"/>
    <property type="match status" value="1"/>
</dbReference>
<dbReference type="EC" id="3.1.2.-" evidence="3"/>
<organism evidence="3 4">
    <name type="scientific">Pseudokineococcus basanitobsidens</name>
    <dbReference type="NCBI Taxonomy" id="1926649"/>
    <lineage>
        <taxon>Bacteria</taxon>
        <taxon>Bacillati</taxon>
        <taxon>Actinomycetota</taxon>
        <taxon>Actinomycetes</taxon>
        <taxon>Kineosporiales</taxon>
        <taxon>Kineosporiaceae</taxon>
        <taxon>Pseudokineococcus</taxon>
    </lineage>
</organism>
<name>A0ABU8RFX4_9ACTN</name>
<comment type="similarity">
    <text evidence="1">Belongs to the 4-hydroxybenzoyl-CoA thioesterase family.</text>
</comment>
<keyword evidence="2 3" id="KW-0378">Hydrolase</keyword>
<evidence type="ECO:0000313" key="3">
    <source>
        <dbReference type="EMBL" id="MEJ5943955.1"/>
    </source>
</evidence>
<keyword evidence="4" id="KW-1185">Reference proteome</keyword>
<sequence>MSDAAARSEPGLEDDPVLEDYPVRRVFPTRWNDDDRFGHLNNTVYYSAMDTTITGWLLAGDDLGLLDGGFRPVVVQSSCSYRRSVGYPDVLEVGLRSVRVGGSSMTYDLGIFVQADGGLVARGTWVHVGVDPGTGRPVPVPDSLRERLAGITG</sequence>
<evidence type="ECO:0000256" key="2">
    <source>
        <dbReference type="ARBA" id="ARBA00022801"/>
    </source>
</evidence>
<protein>
    <submittedName>
        <fullName evidence="3">Thioesterase family protein</fullName>
        <ecNumber evidence="3">3.1.2.-</ecNumber>
    </submittedName>
</protein>
<gene>
    <name evidence="3" type="ORF">WDZ17_01420</name>
</gene>
<accession>A0ABU8RFX4</accession>
<dbReference type="RefSeq" id="WP_339573345.1">
    <property type="nucleotide sequence ID" value="NZ_JBBIAA010000001.1"/>
</dbReference>
<dbReference type="SUPFAM" id="SSF54637">
    <property type="entry name" value="Thioesterase/thiol ester dehydrase-isomerase"/>
    <property type="match status" value="1"/>
</dbReference>
<comment type="caution">
    <text evidence="3">The sequence shown here is derived from an EMBL/GenBank/DDBJ whole genome shotgun (WGS) entry which is preliminary data.</text>
</comment>
<dbReference type="EMBL" id="JBBIAA010000001">
    <property type="protein sequence ID" value="MEJ5943955.1"/>
    <property type="molecule type" value="Genomic_DNA"/>
</dbReference>
<dbReference type="CDD" id="cd00586">
    <property type="entry name" value="4HBT"/>
    <property type="match status" value="1"/>
</dbReference>
<evidence type="ECO:0000256" key="1">
    <source>
        <dbReference type="ARBA" id="ARBA00005953"/>
    </source>
</evidence>
<dbReference type="GO" id="GO:0016787">
    <property type="term" value="F:hydrolase activity"/>
    <property type="evidence" value="ECO:0007669"/>
    <property type="project" value="UniProtKB-KW"/>
</dbReference>
<reference evidence="3 4" key="1">
    <citation type="journal article" date="2017" name="Int. J. Syst. Evol. Microbiol.">
        <title>Pseudokineococcus basanitobsidens sp. nov., isolated from volcanic rock.</title>
        <authorList>
            <person name="Lee D.W."/>
            <person name="Park M.Y."/>
            <person name="Kim J.J."/>
            <person name="Kim B.S."/>
        </authorList>
    </citation>
    <scope>NUCLEOTIDE SEQUENCE [LARGE SCALE GENOMIC DNA]</scope>
    <source>
        <strain evidence="3 4">DSM 103726</strain>
    </source>
</reference>